<dbReference type="AlphaFoldDB" id="A0A319BP58"/>
<evidence type="ECO:0000313" key="2">
    <source>
        <dbReference type="EMBL" id="PYH74144.1"/>
    </source>
</evidence>
<evidence type="ECO:0008006" key="4">
    <source>
        <dbReference type="Google" id="ProtNLM"/>
    </source>
</evidence>
<feature type="chain" id="PRO_5016394479" description="Secreted protein" evidence="1">
    <location>
        <begin position="19"/>
        <end position="138"/>
    </location>
</feature>
<keyword evidence="1" id="KW-0732">Signal</keyword>
<evidence type="ECO:0000256" key="1">
    <source>
        <dbReference type="SAM" id="SignalP"/>
    </source>
</evidence>
<name>A0A319BP58_ASPVC</name>
<dbReference type="GeneID" id="37209012"/>
<dbReference type="EMBL" id="KZ821614">
    <property type="protein sequence ID" value="PYH74144.1"/>
    <property type="molecule type" value="Genomic_DNA"/>
</dbReference>
<keyword evidence="3" id="KW-1185">Reference proteome</keyword>
<feature type="signal peptide" evidence="1">
    <location>
        <begin position="1"/>
        <end position="18"/>
    </location>
</feature>
<proteinExistence type="predicted"/>
<dbReference type="RefSeq" id="XP_025567938.1">
    <property type="nucleotide sequence ID" value="XM_025704420.1"/>
</dbReference>
<evidence type="ECO:0000313" key="3">
    <source>
        <dbReference type="Proteomes" id="UP000248405"/>
    </source>
</evidence>
<reference evidence="2" key="1">
    <citation type="submission" date="2016-12" db="EMBL/GenBank/DDBJ databases">
        <title>The genomes of Aspergillus section Nigri reveals drivers in fungal speciation.</title>
        <authorList>
            <consortium name="DOE Joint Genome Institute"/>
            <person name="Vesth T.C."/>
            <person name="Nybo J."/>
            <person name="Theobald S."/>
            <person name="Brandl J."/>
            <person name="Frisvad J.C."/>
            <person name="Nielsen K.F."/>
            <person name="Lyhne E.K."/>
            <person name="Kogle M.E."/>
            <person name="Kuo A."/>
            <person name="Riley R."/>
            <person name="Clum A."/>
            <person name="Nolan M."/>
            <person name="Lipzen A."/>
            <person name="Salamov A."/>
            <person name="Henrissat B."/>
            <person name="Wiebenga A."/>
            <person name="De Vries R.P."/>
            <person name="Grigoriev I.V."/>
            <person name="Mortensen U.H."/>
            <person name="Andersen M.R."/>
            <person name="Baker S.E."/>
        </authorList>
    </citation>
    <scope>NUCLEOTIDE SEQUENCE [LARGE SCALE GENOMIC DNA]</scope>
    <source>
        <strain evidence="2">CBS 113365</strain>
    </source>
</reference>
<gene>
    <name evidence="2" type="ORF">BO88DRAFT_3779</name>
</gene>
<dbReference type="Proteomes" id="UP000248405">
    <property type="component" value="Unassembled WGS sequence"/>
</dbReference>
<accession>A0A319BP58</accession>
<protein>
    <recommendedName>
        <fullName evidence="4">Secreted protein</fullName>
    </recommendedName>
</protein>
<sequence length="138" mass="15205">MKCCWLTLSGLPAMMSLGLLQPGIRNRNFVRLFLVSDGTGTGNGSNPHAIPNPVLGHRPQKGRFPRIISRAKLNFSSFLIRLENKEPSTCRCSFPWPPRQSSLPSLAQLGQTTGQIKVFNNSRVLLSLELCCLSVLPC</sequence>
<organism evidence="2 3">
    <name type="scientific">Aspergillus vadensis (strain CBS 113365 / IMI 142717 / IBT 24658)</name>
    <dbReference type="NCBI Taxonomy" id="1448311"/>
    <lineage>
        <taxon>Eukaryota</taxon>
        <taxon>Fungi</taxon>
        <taxon>Dikarya</taxon>
        <taxon>Ascomycota</taxon>
        <taxon>Pezizomycotina</taxon>
        <taxon>Eurotiomycetes</taxon>
        <taxon>Eurotiomycetidae</taxon>
        <taxon>Eurotiales</taxon>
        <taxon>Aspergillaceae</taxon>
        <taxon>Aspergillus</taxon>
        <taxon>Aspergillus subgen. Circumdati</taxon>
    </lineage>
</organism>